<organism evidence="3 4">
    <name type="scientific">Bianquea renquensis</name>
    <dbReference type="NCBI Taxonomy" id="2763661"/>
    <lineage>
        <taxon>Bacteria</taxon>
        <taxon>Bacillati</taxon>
        <taxon>Bacillota</taxon>
        <taxon>Clostridia</taxon>
        <taxon>Eubacteriales</taxon>
        <taxon>Bianqueaceae</taxon>
        <taxon>Bianquea</taxon>
    </lineage>
</organism>
<dbReference type="Gene3D" id="3.30.360.10">
    <property type="entry name" value="Dihydrodipicolinate Reductase, domain 2"/>
    <property type="match status" value="1"/>
</dbReference>
<feature type="domain" description="GFO/IDH/MocA-like oxidoreductase" evidence="2">
    <location>
        <begin position="131"/>
        <end position="248"/>
    </location>
</feature>
<evidence type="ECO:0000259" key="1">
    <source>
        <dbReference type="Pfam" id="PF01408"/>
    </source>
</evidence>
<dbReference type="PANTHER" id="PTHR43708">
    <property type="entry name" value="CONSERVED EXPRESSED OXIDOREDUCTASE (EUROFUNG)"/>
    <property type="match status" value="1"/>
</dbReference>
<dbReference type="InterPro" id="IPR036291">
    <property type="entry name" value="NAD(P)-bd_dom_sf"/>
</dbReference>
<evidence type="ECO:0000259" key="2">
    <source>
        <dbReference type="Pfam" id="PF22725"/>
    </source>
</evidence>
<dbReference type="RefSeq" id="WP_249289800.1">
    <property type="nucleotide sequence ID" value="NZ_JACRSQ010000014.1"/>
</dbReference>
<dbReference type="EMBL" id="JACRSQ010000014">
    <property type="protein sequence ID" value="MBC8543947.1"/>
    <property type="molecule type" value="Genomic_DNA"/>
</dbReference>
<dbReference type="AlphaFoldDB" id="A0A926HXM9"/>
<feature type="domain" description="Gfo/Idh/MocA-like oxidoreductase N-terminal" evidence="1">
    <location>
        <begin position="7"/>
        <end position="121"/>
    </location>
</feature>
<protein>
    <submittedName>
        <fullName evidence="3">Gfo/Idh/MocA family oxidoreductase</fullName>
    </submittedName>
</protein>
<dbReference type="InterPro" id="IPR000683">
    <property type="entry name" value="Gfo/Idh/MocA-like_OxRdtase_N"/>
</dbReference>
<dbReference type="PANTHER" id="PTHR43708:SF8">
    <property type="entry name" value="OXIDOREDUCTASE"/>
    <property type="match status" value="1"/>
</dbReference>
<evidence type="ECO:0000313" key="3">
    <source>
        <dbReference type="EMBL" id="MBC8543947.1"/>
    </source>
</evidence>
<comment type="caution">
    <text evidence="3">The sequence shown here is derived from an EMBL/GenBank/DDBJ whole genome shotgun (WGS) entry which is preliminary data.</text>
</comment>
<accession>A0A926HXM9</accession>
<proteinExistence type="predicted"/>
<dbReference type="Pfam" id="PF22725">
    <property type="entry name" value="GFO_IDH_MocA_C3"/>
    <property type="match status" value="1"/>
</dbReference>
<name>A0A926HXM9_9FIRM</name>
<keyword evidence="4" id="KW-1185">Reference proteome</keyword>
<evidence type="ECO:0000313" key="4">
    <source>
        <dbReference type="Proteomes" id="UP000657006"/>
    </source>
</evidence>
<dbReference type="GO" id="GO:0000166">
    <property type="term" value="F:nucleotide binding"/>
    <property type="evidence" value="ECO:0007669"/>
    <property type="project" value="InterPro"/>
</dbReference>
<dbReference type="InterPro" id="IPR051317">
    <property type="entry name" value="Gfo/Idh/MocA_oxidoreduct"/>
</dbReference>
<dbReference type="Proteomes" id="UP000657006">
    <property type="component" value="Unassembled WGS sequence"/>
</dbReference>
<dbReference type="Pfam" id="PF01408">
    <property type="entry name" value="GFO_IDH_MocA"/>
    <property type="match status" value="1"/>
</dbReference>
<dbReference type="SUPFAM" id="SSF55347">
    <property type="entry name" value="Glyceraldehyde-3-phosphate dehydrogenase-like, C-terminal domain"/>
    <property type="match status" value="1"/>
</dbReference>
<sequence>MKNDKFQLAIVGLGGMGNWHRELIERIDCLEVCGSYDIREERQEFARQHGITPYASFEELLADPKVDIVLCATPNDVHKEVVTRSLRAGKNVVCEKPVTLGSKDLQEMIDASKETGKLFVVHQNRRWDEDYLTIKKIYEEHLLGNVYRIESRVHGSRGIPGDWRGEKEHGGGMVLDWGVHILDQICMMIPEKIKTVYATLTHVTNEIVDDGFTTVLTFESGLEVLLEVGTNNFINLPRWYMLGQDGTAVIEDWELHGKIVRAKNWDEKDVVPVKTAAGLTKTMAPRREDTIVTEDLPIVHSDIRDYYRNVCACIQGKEEIKVKLPEVMRVMRLMEAIFESAEKGQIVSFE</sequence>
<dbReference type="Gene3D" id="3.40.50.720">
    <property type="entry name" value="NAD(P)-binding Rossmann-like Domain"/>
    <property type="match status" value="1"/>
</dbReference>
<dbReference type="SUPFAM" id="SSF51735">
    <property type="entry name" value="NAD(P)-binding Rossmann-fold domains"/>
    <property type="match status" value="1"/>
</dbReference>
<dbReference type="InterPro" id="IPR055170">
    <property type="entry name" value="GFO_IDH_MocA-like_dom"/>
</dbReference>
<gene>
    <name evidence="3" type="ORF">H8730_10360</name>
</gene>
<reference evidence="3" key="1">
    <citation type="submission" date="2020-08" db="EMBL/GenBank/DDBJ databases">
        <title>Genome public.</title>
        <authorList>
            <person name="Liu C."/>
            <person name="Sun Q."/>
        </authorList>
    </citation>
    <scope>NUCLEOTIDE SEQUENCE</scope>
    <source>
        <strain evidence="3">NSJ-32</strain>
    </source>
</reference>